<protein>
    <submittedName>
        <fullName evidence="1">Uncharacterized protein</fullName>
    </submittedName>
</protein>
<dbReference type="AlphaFoldDB" id="A0A9D2TXF8"/>
<reference evidence="1" key="1">
    <citation type="journal article" date="2021" name="PeerJ">
        <title>Extensive microbial diversity within the chicken gut microbiome revealed by metagenomics and culture.</title>
        <authorList>
            <person name="Gilroy R."/>
            <person name="Ravi A."/>
            <person name="Getino M."/>
            <person name="Pursley I."/>
            <person name="Horton D.L."/>
            <person name="Alikhan N.F."/>
            <person name="Baker D."/>
            <person name="Gharbi K."/>
            <person name="Hall N."/>
            <person name="Watson M."/>
            <person name="Adriaenssens E.M."/>
            <person name="Foster-Nyarko E."/>
            <person name="Jarju S."/>
            <person name="Secka A."/>
            <person name="Antonio M."/>
            <person name="Oren A."/>
            <person name="Chaudhuri R.R."/>
            <person name="La Ragione R."/>
            <person name="Hildebrand F."/>
            <person name="Pallen M.J."/>
        </authorList>
    </citation>
    <scope>NUCLEOTIDE SEQUENCE</scope>
    <source>
        <strain evidence="1">ChiBcec6-4105</strain>
    </source>
</reference>
<gene>
    <name evidence="1" type="ORF">H9914_08625</name>
</gene>
<reference evidence="1" key="2">
    <citation type="submission" date="2021-04" db="EMBL/GenBank/DDBJ databases">
        <authorList>
            <person name="Gilroy R."/>
        </authorList>
    </citation>
    <scope>NUCLEOTIDE SEQUENCE</scope>
    <source>
        <strain evidence="1">ChiBcec6-4105</strain>
    </source>
</reference>
<sequence>MMSTMAVLSFTPTYLTLGRNYDPVTASCLVSAAAIAGAFSTAIGGTLSDLLKTRKWIYFGALMWMCRCPGIYTSLRHLPGDHFIWFNWC</sequence>
<dbReference type="Proteomes" id="UP000823892">
    <property type="component" value="Unassembled WGS sequence"/>
</dbReference>
<dbReference type="InterPro" id="IPR036259">
    <property type="entry name" value="MFS_trans_sf"/>
</dbReference>
<accession>A0A9D2TXF8</accession>
<evidence type="ECO:0000313" key="1">
    <source>
        <dbReference type="EMBL" id="HJD29037.1"/>
    </source>
</evidence>
<proteinExistence type="predicted"/>
<evidence type="ECO:0000313" key="2">
    <source>
        <dbReference type="Proteomes" id="UP000823892"/>
    </source>
</evidence>
<organism evidence="1 2">
    <name type="scientific">Candidatus Blautia avicola</name>
    <dbReference type="NCBI Taxonomy" id="2838483"/>
    <lineage>
        <taxon>Bacteria</taxon>
        <taxon>Bacillati</taxon>
        <taxon>Bacillota</taxon>
        <taxon>Clostridia</taxon>
        <taxon>Lachnospirales</taxon>
        <taxon>Lachnospiraceae</taxon>
        <taxon>Blautia</taxon>
    </lineage>
</organism>
<name>A0A9D2TXF8_9FIRM</name>
<comment type="caution">
    <text evidence="1">The sequence shown here is derived from an EMBL/GenBank/DDBJ whole genome shotgun (WGS) entry which is preliminary data.</text>
</comment>
<dbReference type="EMBL" id="DWUY01000194">
    <property type="protein sequence ID" value="HJD29037.1"/>
    <property type="molecule type" value="Genomic_DNA"/>
</dbReference>
<dbReference type="Gene3D" id="1.20.1250.20">
    <property type="entry name" value="MFS general substrate transporter like domains"/>
    <property type="match status" value="1"/>
</dbReference>
<dbReference type="SUPFAM" id="SSF103473">
    <property type="entry name" value="MFS general substrate transporter"/>
    <property type="match status" value="1"/>
</dbReference>